<gene>
    <name evidence="2" type="ORF">ISU02_02860</name>
</gene>
<evidence type="ECO:0000313" key="2">
    <source>
        <dbReference type="EMBL" id="MBF4692038.1"/>
    </source>
</evidence>
<dbReference type="Proteomes" id="UP000614200">
    <property type="component" value="Unassembled WGS sequence"/>
</dbReference>
<proteinExistence type="predicted"/>
<reference evidence="2 3" key="1">
    <citation type="submission" date="2020-11" db="EMBL/GenBank/DDBJ databases">
        <title>Fusibacter basophilias sp. nov.</title>
        <authorList>
            <person name="Qiu D."/>
        </authorList>
    </citation>
    <scope>NUCLEOTIDE SEQUENCE [LARGE SCALE GENOMIC DNA]</scope>
    <source>
        <strain evidence="2 3">Q10-2</strain>
    </source>
</reference>
<name>A0ABR9ZNJ0_9FIRM</name>
<feature type="region of interest" description="Disordered" evidence="1">
    <location>
        <begin position="1"/>
        <end position="46"/>
    </location>
</feature>
<keyword evidence="3" id="KW-1185">Reference proteome</keyword>
<protein>
    <submittedName>
        <fullName evidence="2">Uncharacterized protein</fullName>
    </submittedName>
</protein>
<sequence length="450" mass="48354">MSVDSNQLRKVPDASTEETTEQPAAVPKSKMESLNEQTRARHSAISADSLKGIKNMHEVFNGYKIGDEATFLADDPKESEVLDHTQTVAETGVTASGVVASSLEMAENALDGWSNGNGIAGAALTFIGYIKNAYAIMKSDASGKEKAAELGKETANAAFDMAGNIVDVIEGFGGTVLKGFKVIPGLGMVIDAIEAAIAVYKVIKADRARVRMNDSRRLFKEKYMNRPIESEGETQGKSMIKKVGRFNIRRLWKKTDITVDEKTMKARRDELRGKANLTDSEKEELKDITKFLIQDRLRRGNRNKEIKGAGTIVAKIAAITGKIASLVSTFGGSLVAESIAGGIDLALDSADVTSTIGDAAVGAYQGRGGRDKGSQYTQYLMEVIGGLPSTYDTPENKSEYSEAKDMVDATGVDSGKLNKVATQAKTAASDSDKKKGKANAYKMFIKLFEG</sequence>
<evidence type="ECO:0000256" key="1">
    <source>
        <dbReference type="SAM" id="MobiDB-lite"/>
    </source>
</evidence>
<accession>A0ABR9ZNJ0</accession>
<organism evidence="2 3">
    <name type="scientific">Fusibacter ferrireducens</name>
    <dbReference type="NCBI Taxonomy" id="2785058"/>
    <lineage>
        <taxon>Bacteria</taxon>
        <taxon>Bacillati</taxon>
        <taxon>Bacillota</taxon>
        <taxon>Clostridia</taxon>
        <taxon>Eubacteriales</taxon>
        <taxon>Eubacteriales Family XII. Incertae Sedis</taxon>
        <taxon>Fusibacter</taxon>
    </lineage>
</organism>
<dbReference type="RefSeq" id="WP_194700262.1">
    <property type="nucleotide sequence ID" value="NZ_JADKNH010000001.1"/>
</dbReference>
<evidence type="ECO:0000313" key="3">
    <source>
        <dbReference type="Proteomes" id="UP000614200"/>
    </source>
</evidence>
<dbReference type="EMBL" id="JADKNH010000001">
    <property type="protein sequence ID" value="MBF4692038.1"/>
    <property type="molecule type" value="Genomic_DNA"/>
</dbReference>
<comment type="caution">
    <text evidence="2">The sequence shown here is derived from an EMBL/GenBank/DDBJ whole genome shotgun (WGS) entry which is preliminary data.</text>
</comment>